<keyword evidence="1" id="KW-0472">Membrane</keyword>
<protein>
    <recommendedName>
        <fullName evidence="7">DUF1906 domain-containing protein</fullName>
    </recommendedName>
</protein>
<evidence type="ECO:0000313" key="5">
    <source>
        <dbReference type="EMBL" id="GGP07881.1"/>
    </source>
</evidence>
<proteinExistence type="predicted"/>
<keyword evidence="6" id="KW-1185">Reference proteome</keyword>
<dbReference type="InterPro" id="IPR036366">
    <property type="entry name" value="PGBDSf"/>
</dbReference>
<feature type="domain" description="Peptidoglycan binding-like" evidence="2">
    <location>
        <begin position="222"/>
        <end position="274"/>
    </location>
</feature>
<evidence type="ECO:0008006" key="7">
    <source>
        <dbReference type="Google" id="ProtNLM"/>
    </source>
</evidence>
<accession>A0ABQ2NR27</accession>
<dbReference type="InterPro" id="IPR002477">
    <property type="entry name" value="Peptidoglycan-bd-like"/>
</dbReference>
<feature type="domain" description="Rv2525c-like glycoside hydrolase-like" evidence="3">
    <location>
        <begin position="302"/>
        <end position="494"/>
    </location>
</feature>
<sequence>MADEMVRGVQKWLNEEYRGRKGYTVISEDGATGGTTVGALIVALQIELGIPSPVPTFGPATERAFPGLTIQAEDAEPNNLNKILQAAFYCKGYNPGGLSGKFYIATAAAVNKFERDVGLEPTTLVDSKLMKAILNTDGFVKHRDGRSNVRTIQQTLNAEYSNYFDYIPTNGIYERKTNQAIIYALQHEEGIGHIANGNFGPSTVANCPTLHPGNGATKLNRILQWALACNSDLFDTSPYNGNYNANVEIAVRAYQNFMTLPDNGVADMPTIKQLLTSNGYEGRSAIACDASTVINSMTASLLKNHGYQVIGRYLTGNVGGDGGLRSKAMTHEELAILQENGIRVFPIYQDGGYYSDYFVPGKGTDDAWKAVRAAYKLGFPTGTTIYFAVDFDAYDFEVTNKILPYLAEVRSVLNTVKSSPLPDYKLGVYGSRNTCIRAQGASNVEADYSFVGNMSTGFSGNLGFPMPGNWAFSQFVEVNIGVGGDIVLGIDKNDYSGLDQGVAAVNPPDNPRDTELYEALHAAFVRMGQNMPGLQHFAPELFVTSFDMSKSYELFRISGIFTGSVEFSSSLELPSEGEKVATISISPEGISGSLESILGESYGKLSDRIFDYENMIDDMSASISAGAIQFSIKGSGANAELRITCFNEDIPLESGGNVSLGVTMVFKTETNLNASWNEFSTPEAQSAAALLGILFIVGLIALYGVPAFAAAATVTAIIALIKGDQNDIT</sequence>
<dbReference type="SUPFAM" id="SSF51445">
    <property type="entry name" value="(Trans)glycosidases"/>
    <property type="match status" value="1"/>
</dbReference>
<dbReference type="SUPFAM" id="SSF47090">
    <property type="entry name" value="PGBD-like"/>
    <property type="match status" value="2"/>
</dbReference>
<keyword evidence="1" id="KW-0812">Transmembrane</keyword>
<dbReference type="EMBL" id="BMLW01000001">
    <property type="protein sequence ID" value="GGP07881.1"/>
    <property type="molecule type" value="Genomic_DNA"/>
</dbReference>
<feature type="domain" description="Ybfg-like C-terminal" evidence="4">
    <location>
        <begin position="542"/>
        <end position="670"/>
    </location>
</feature>
<evidence type="ECO:0000259" key="4">
    <source>
        <dbReference type="Pfam" id="PF21015"/>
    </source>
</evidence>
<dbReference type="RefSeq" id="WP_188732980.1">
    <property type="nucleotide sequence ID" value="NZ_BMLW01000001.1"/>
</dbReference>
<dbReference type="Gene3D" id="1.10.101.10">
    <property type="entry name" value="PGBD-like superfamily/PGBD"/>
    <property type="match status" value="2"/>
</dbReference>
<name>A0ABQ2NR27_9BACI</name>
<reference evidence="6" key="1">
    <citation type="journal article" date="2019" name="Int. J. Syst. Evol. Microbiol.">
        <title>The Global Catalogue of Microorganisms (GCM) 10K type strain sequencing project: providing services to taxonomists for standard genome sequencing and annotation.</title>
        <authorList>
            <consortium name="The Broad Institute Genomics Platform"/>
            <consortium name="The Broad Institute Genome Sequencing Center for Infectious Disease"/>
            <person name="Wu L."/>
            <person name="Ma J."/>
        </authorList>
    </citation>
    <scope>NUCLEOTIDE SEQUENCE [LARGE SCALE GENOMIC DNA]</scope>
    <source>
        <strain evidence="6">CGMCC 1.7693</strain>
    </source>
</reference>
<feature type="transmembrane region" description="Helical" evidence="1">
    <location>
        <begin position="688"/>
        <end position="721"/>
    </location>
</feature>
<comment type="caution">
    <text evidence="5">The sequence shown here is derived from an EMBL/GenBank/DDBJ whole genome shotgun (WGS) entry which is preliminary data.</text>
</comment>
<dbReference type="Proteomes" id="UP000641206">
    <property type="component" value="Unassembled WGS sequence"/>
</dbReference>
<dbReference type="CDD" id="cd06418">
    <property type="entry name" value="GH25_BacA-like"/>
    <property type="match status" value="1"/>
</dbReference>
<keyword evidence="1" id="KW-1133">Transmembrane helix</keyword>
<evidence type="ECO:0000313" key="6">
    <source>
        <dbReference type="Proteomes" id="UP000641206"/>
    </source>
</evidence>
<dbReference type="InterPro" id="IPR036365">
    <property type="entry name" value="PGBD-like_sf"/>
</dbReference>
<evidence type="ECO:0000256" key="1">
    <source>
        <dbReference type="SAM" id="Phobius"/>
    </source>
</evidence>
<gene>
    <name evidence="5" type="primary">ybfG</name>
    <name evidence="5" type="ORF">GCM10011346_05900</name>
</gene>
<dbReference type="InterPro" id="IPR015020">
    <property type="entry name" value="Rv2525c-like_Glyco_Hydro-like"/>
</dbReference>
<organism evidence="5 6">
    <name type="scientific">Oceanobacillus neutriphilus</name>
    <dbReference type="NCBI Taxonomy" id="531815"/>
    <lineage>
        <taxon>Bacteria</taxon>
        <taxon>Bacillati</taxon>
        <taxon>Bacillota</taxon>
        <taxon>Bacilli</taxon>
        <taxon>Bacillales</taxon>
        <taxon>Bacillaceae</taxon>
        <taxon>Oceanobacillus</taxon>
    </lineage>
</organism>
<dbReference type="InterPro" id="IPR048479">
    <property type="entry name" value="Ybfg_C"/>
</dbReference>
<dbReference type="Pfam" id="PF21015">
    <property type="entry name" value="Ybfg_C"/>
    <property type="match status" value="1"/>
</dbReference>
<evidence type="ECO:0000259" key="3">
    <source>
        <dbReference type="Pfam" id="PF08924"/>
    </source>
</evidence>
<dbReference type="Gene3D" id="3.20.20.80">
    <property type="entry name" value="Glycosidases"/>
    <property type="match status" value="1"/>
</dbReference>
<evidence type="ECO:0000259" key="2">
    <source>
        <dbReference type="Pfam" id="PF01471"/>
    </source>
</evidence>
<dbReference type="Pfam" id="PF01471">
    <property type="entry name" value="PG_binding_1"/>
    <property type="match status" value="1"/>
</dbReference>
<dbReference type="Pfam" id="PF08924">
    <property type="entry name" value="Rv2525c_GlyHyd-like"/>
    <property type="match status" value="1"/>
</dbReference>
<dbReference type="InterPro" id="IPR017853">
    <property type="entry name" value="GH"/>
</dbReference>